<feature type="signal peptide" evidence="1">
    <location>
        <begin position="1"/>
        <end position="25"/>
    </location>
</feature>
<sequence>MTRRARFSVLRLVAVVAVLAPFVAAITKNDLYPYATPGSSFLQTDPNGMIVSAETILKTHIAFYDKIYNAIFILSHQPNKTQQTSELYNVDVLSVVATSTPRTAVLDGSTKAGWQRQRIIALSV</sequence>
<dbReference type="STRING" id="178035.A0A154PD90"/>
<name>A0A154PD90_DUFNO</name>
<evidence type="ECO:0000313" key="3">
    <source>
        <dbReference type="Proteomes" id="UP000076502"/>
    </source>
</evidence>
<proteinExistence type="predicted"/>
<organism evidence="2 3">
    <name type="scientific">Dufourea novaeangliae</name>
    <name type="common">Sweat bee</name>
    <dbReference type="NCBI Taxonomy" id="178035"/>
    <lineage>
        <taxon>Eukaryota</taxon>
        <taxon>Metazoa</taxon>
        <taxon>Ecdysozoa</taxon>
        <taxon>Arthropoda</taxon>
        <taxon>Hexapoda</taxon>
        <taxon>Insecta</taxon>
        <taxon>Pterygota</taxon>
        <taxon>Neoptera</taxon>
        <taxon>Endopterygota</taxon>
        <taxon>Hymenoptera</taxon>
        <taxon>Apocrita</taxon>
        <taxon>Aculeata</taxon>
        <taxon>Apoidea</taxon>
        <taxon>Anthophila</taxon>
        <taxon>Halictidae</taxon>
        <taxon>Rophitinae</taxon>
        <taxon>Dufourea</taxon>
    </lineage>
</organism>
<keyword evidence="3" id="KW-1185">Reference proteome</keyword>
<accession>A0A154PD90</accession>
<reference evidence="2 3" key="1">
    <citation type="submission" date="2015-07" db="EMBL/GenBank/DDBJ databases">
        <title>The genome of Dufourea novaeangliae.</title>
        <authorList>
            <person name="Pan H."/>
            <person name="Kapheim K."/>
        </authorList>
    </citation>
    <scope>NUCLEOTIDE SEQUENCE [LARGE SCALE GENOMIC DNA]</scope>
    <source>
        <strain evidence="2">0120121106</strain>
        <tissue evidence="2">Whole body</tissue>
    </source>
</reference>
<dbReference type="Proteomes" id="UP000076502">
    <property type="component" value="Unassembled WGS sequence"/>
</dbReference>
<feature type="chain" id="PRO_5007599417" evidence="1">
    <location>
        <begin position="26"/>
        <end position="124"/>
    </location>
</feature>
<evidence type="ECO:0000313" key="2">
    <source>
        <dbReference type="EMBL" id="KZC09876.1"/>
    </source>
</evidence>
<gene>
    <name evidence="2" type="ORF">WN55_00522</name>
</gene>
<evidence type="ECO:0000256" key="1">
    <source>
        <dbReference type="SAM" id="SignalP"/>
    </source>
</evidence>
<dbReference type="OrthoDB" id="6375837at2759"/>
<dbReference type="AlphaFoldDB" id="A0A154PD90"/>
<protein>
    <submittedName>
        <fullName evidence="2">Uncharacterized protein</fullName>
    </submittedName>
</protein>
<dbReference type="EMBL" id="KQ434878">
    <property type="protein sequence ID" value="KZC09876.1"/>
    <property type="molecule type" value="Genomic_DNA"/>
</dbReference>
<keyword evidence="1" id="KW-0732">Signal</keyword>